<keyword evidence="11" id="KW-0066">ATP synthesis</keyword>
<evidence type="ECO:0000256" key="4">
    <source>
        <dbReference type="ARBA" id="ARBA00022547"/>
    </source>
</evidence>
<evidence type="ECO:0000256" key="1">
    <source>
        <dbReference type="ARBA" id="ARBA00004304"/>
    </source>
</evidence>
<evidence type="ECO:0000256" key="2">
    <source>
        <dbReference type="ARBA" id="ARBA00008892"/>
    </source>
</evidence>
<evidence type="ECO:0000256" key="11">
    <source>
        <dbReference type="ARBA" id="ARBA00023310"/>
    </source>
</evidence>
<keyword evidence="3 14" id="KW-0813">Transport</keyword>
<dbReference type="InterPro" id="IPR001421">
    <property type="entry name" value="ATP8_metazoa"/>
</dbReference>
<evidence type="ECO:0000256" key="8">
    <source>
        <dbReference type="ARBA" id="ARBA00023065"/>
    </source>
</evidence>
<comment type="function">
    <text evidence="12">Subunit 8, of the mitochondrial membrane ATP synthase complex (F(1)F(0) ATP synthase or Complex V) that produces ATP from ADP in the presence of a proton gradient across the membrane which is generated by electron transport complexes of the respiratory chain. ATP synthase complex consist of a soluble F(1) head domain - the catalytic core - and a membrane F(1) domain - the membrane proton channel. These two domains are linked by a central stalk rotating inside the F(1) region and a stationary peripheral stalk. During catalysis, ATP synthesis in the catalytic domain of F(1) is coupled via a rotary mechanism of the central stalk subunits to proton translocation. In vivo, can only synthesize ATP although its ATP hydrolase activity can be activated artificially in vitro. Part of the complex F(0) domain.</text>
</comment>
<dbReference type="PANTHER" id="PTHR39937">
    <property type="entry name" value="ATP SYNTHASE PROTEIN 8"/>
    <property type="match status" value="1"/>
</dbReference>
<keyword evidence="7 15" id="KW-1133">Transmembrane helix</keyword>
<dbReference type="GO" id="GO:0045259">
    <property type="term" value="C:proton-transporting ATP synthase complex"/>
    <property type="evidence" value="ECO:0007669"/>
    <property type="project" value="UniProtKB-KW"/>
</dbReference>
<comment type="similarity">
    <text evidence="2 14">Belongs to the ATPase protein 8 family.</text>
</comment>
<keyword evidence="8 14" id="KW-0406">Ion transport</keyword>
<name>A0AB39A6G2_9TELE</name>
<evidence type="ECO:0000313" key="16">
    <source>
        <dbReference type="EMBL" id="XDF22594.1"/>
    </source>
</evidence>
<protein>
    <recommendedName>
        <fullName evidence="14">ATP synthase complex subunit 8</fullName>
    </recommendedName>
</protein>
<organism evidence="16">
    <name type="scientific">Ophisternon sp. b AFMS-2024</name>
    <dbReference type="NCBI Taxonomy" id="3231494"/>
    <lineage>
        <taxon>Eukaryota</taxon>
        <taxon>Metazoa</taxon>
        <taxon>Chordata</taxon>
        <taxon>Craniata</taxon>
        <taxon>Vertebrata</taxon>
        <taxon>Euteleostomi</taxon>
        <taxon>Actinopterygii</taxon>
        <taxon>Neopterygii</taxon>
        <taxon>Teleostei</taxon>
        <taxon>Neoteleostei</taxon>
        <taxon>Acanthomorphata</taxon>
        <taxon>Anabantaria</taxon>
        <taxon>Synbranchiformes</taxon>
        <taxon>Synbranchidae</taxon>
        <taxon>Ophisternon</taxon>
    </lineage>
</organism>
<evidence type="ECO:0000256" key="13">
    <source>
        <dbReference type="ARBA" id="ARBA00064647"/>
    </source>
</evidence>
<evidence type="ECO:0000256" key="7">
    <source>
        <dbReference type="ARBA" id="ARBA00022989"/>
    </source>
</evidence>
<proteinExistence type="inferred from homology"/>
<evidence type="ECO:0000256" key="6">
    <source>
        <dbReference type="ARBA" id="ARBA00022781"/>
    </source>
</evidence>
<dbReference type="Pfam" id="PF00895">
    <property type="entry name" value="ATP-synt_8"/>
    <property type="match status" value="1"/>
</dbReference>
<evidence type="ECO:0000256" key="15">
    <source>
        <dbReference type="SAM" id="Phobius"/>
    </source>
</evidence>
<comment type="subunit">
    <text evidence="13">Component of the ATP synthase complex composed at least of ATP5F1A/subunit alpha, ATP5F1B/subunit beta, ATP5MC1/subunit c (homooctomer), MT-ATP6/subunit a, MT-ATP8/subunit 8, ATP5ME/subunit e, ATP5MF/subunit f, ATP5MG/subunit g, ATP5MK/subunit k, ATP5MJ/subunit j, ATP5F1C/subunit gamma, ATP5F1D/subunit delta, ATP5F1E/subunit epsilon, ATP5PF/subunit F6, ATP5PB/subunit b, ATP5PD/subunit d, ATP5PO/subunit OSCP. ATP synthase complex consists of a soluble F(1) head domain (subunits alpha(3) and beta(3)) - the catalytic core - and a membrane F(0) domain - the membrane proton channel (subunits c, a, 8, e, f, g, k and j). These two domains are linked by a central stalk (subunits gamma, delta, and epsilon) rotating inside the F1 region and a stationary peripheral stalk (subunits F6, b, d, and OSCP).</text>
</comment>
<dbReference type="AlphaFoldDB" id="A0AB39A6G2"/>
<evidence type="ECO:0000256" key="10">
    <source>
        <dbReference type="ARBA" id="ARBA00023136"/>
    </source>
</evidence>
<keyword evidence="5 14" id="KW-0812">Transmembrane</keyword>
<comment type="subcellular location">
    <subcellularLocation>
        <location evidence="1 14">Mitochondrion membrane</location>
        <topology evidence="1 14">Single-pass membrane protein</topology>
    </subcellularLocation>
</comment>
<keyword evidence="6 14" id="KW-0375">Hydrogen ion transport</keyword>
<feature type="transmembrane region" description="Helical" evidence="15">
    <location>
        <begin position="6"/>
        <end position="25"/>
    </location>
</feature>
<keyword evidence="9 14" id="KW-0496">Mitochondrion</keyword>
<keyword evidence="4 14" id="KW-0138">CF(0)</keyword>
<dbReference type="PANTHER" id="PTHR39937:SF1">
    <property type="entry name" value="ATP SYNTHASE PROTEIN 8"/>
    <property type="match status" value="1"/>
</dbReference>
<dbReference type="InterPro" id="IPR050635">
    <property type="entry name" value="ATPase_protein_8"/>
</dbReference>
<geneLocation type="mitochondrion" evidence="16"/>
<dbReference type="GO" id="GO:0015986">
    <property type="term" value="P:proton motive force-driven ATP synthesis"/>
    <property type="evidence" value="ECO:0007669"/>
    <property type="project" value="InterPro"/>
</dbReference>
<sequence length="55" mass="6775">MPQLNPTPWFFILIFSWFIFLFILMPKIITHTFPNEPLSKITNQIKTEPWNWPWL</sequence>
<keyword evidence="10 15" id="KW-0472">Membrane</keyword>
<evidence type="ECO:0000256" key="5">
    <source>
        <dbReference type="ARBA" id="ARBA00022692"/>
    </source>
</evidence>
<accession>A0AB39A6G2</accession>
<dbReference type="GO" id="GO:0031966">
    <property type="term" value="C:mitochondrial membrane"/>
    <property type="evidence" value="ECO:0007669"/>
    <property type="project" value="UniProtKB-SubCell"/>
</dbReference>
<evidence type="ECO:0000256" key="12">
    <source>
        <dbReference type="ARBA" id="ARBA00053067"/>
    </source>
</evidence>
<gene>
    <name evidence="16" type="primary">ATP8</name>
</gene>
<evidence type="ECO:0000256" key="14">
    <source>
        <dbReference type="RuleBase" id="RU003661"/>
    </source>
</evidence>
<dbReference type="GO" id="GO:0015078">
    <property type="term" value="F:proton transmembrane transporter activity"/>
    <property type="evidence" value="ECO:0007669"/>
    <property type="project" value="InterPro"/>
</dbReference>
<dbReference type="EMBL" id="PP975746">
    <property type="protein sequence ID" value="XDF22594.1"/>
    <property type="molecule type" value="Genomic_DNA"/>
</dbReference>
<reference evidence="16" key="1">
    <citation type="submission" date="2024-07" db="EMBL/GenBank/DDBJ databases">
        <title>A New Dwarf, Endogean, and Troglomorphic Species of Swamp Eel of the Genus Ophisternon (Synbranchiformes: Synbranchidae) From Costa Rica: Evidence From Comparative Mitogenomic and Anatomical Data.</title>
        <authorList>
            <person name="Arroyave J."/>
            <person name="Angulo A."/>
            <person name="Mar-Silva A.F."/>
            <person name="Stiassny M.L.J."/>
        </authorList>
    </citation>
    <scope>NUCLEOTIDE SEQUENCE</scope>
</reference>
<evidence type="ECO:0000256" key="9">
    <source>
        <dbReference type="ARBA" id="ARBA00023128"/>
    </source>
</evidence>
<evidence type="ECO:0000256" key="3">
    <source>
        <dbReference type="ARBA" id="ARBA00022448"/>
    </source>
</evidence>